<accession>A0A401RJN6</accession>
<protein>
    <submittedName>
        <fullName evidence="5">Uncharacterized protein</fullName>
    </submittedName>
</protein>
<dbReference type="EMBL" id="BEZZ01004435">
    <property type="protein sequence ID" value="GCC18372.1"/>
    <property type="molecule type" value="Genomic_DNA"/>
</dbReference>
<evidence type="ECO:0000256" key="2">
    <source>
        <dbReference type="ARBA" id="ARBA00022490"/>
    </source>
</evidence>
<feature type="region of interest" description="Disordered" evidence="4">
    <location>
        <begin position="135"/>
        <end position="170"/>
    </location>
</feature>
<sequence length="299" mass="32491">MGALFVFRVRFPHFSHTGKCPPGVHSGKSLLGFPPHLCFDPLTRRSCDETASRGKAPPNLPPGVPPLLPNPYIVAPGLLPAYQPQVYGYDDLQMLQTRFPLDYYGIPFAAPTTPITGREASLTNNPYSGDLTKFGRGDASSPAPATTLAQPQQNQTQSHHTTQQTFLNPALPPGYSYTSLPYYAGVPGLPNTFQYGPAMFAVPPTSSKQHGVNVNAPATAFQQASGYGTHGYSTERCQPLERQRAPTLQERSSKSVPRSLHGLTREALLARLQPTSDGFSLRWARAPLSLGPAFVYRPF</sequence>
<dbReference type="AlphaFoldDB" id="A0A401RJN6"/>
<keyword evidence="3" id="KW-0597">Phosphoprotein</keyword>
<feature type="compositionally biased region" description="Low complexity" evidence="4">
    <location>
        <begin position="150"/>
        <end position="165"/>
    </location>
</feature>
<dbReference type="GO" id="GO:0005737">
    <property type="term" value="C:cytoplasm"/>
    <property type="evidence" value="ECO:0007669"/>
    <property type="project" value="UniProtKB-SubCell"/>
</dbReference>
<evidence type="ECO:0000256" key="1">
    <source>
        <dbReference type="ARBA" id="ARBA00004496"/>
    </source>
</evidence>
<gene>
    <name evidence="5" type="ORF">chiPu_0021659</name>
</gene>
<evidence type="ECO:0000313" key="5">
    <source>
        <dbReference type="EMBL" id="GCC18372.1"/>
    </source>
</evidence>
<keyword evidence="6" id="KW-1185">Reference proteome</keyword>
<proteinExistence type="predicted"/>
<dbReference type="PANTHER" id="PTHR16308">
    <property type="entry name" value="UBIQUITIN ASSOCIATED PROTEIN 2-LIKE/LINGERER"/>
    <property type="match status" value="1"/>
</dbReference>
<organism evidence="5 6">
    <name type="scientific">Chiloscyllium punctatum</name>
    <name type="common">Brownbanded bambooshark</name>
    <name type="synonym">Hemiscyllium punctatum</name>
    <dbReference type="NCBI Taxonomy" id="137246"/>
    <lineage>
        <taxon>Eukaryota</taxon>
        <taxon>Metazoa</taxon>
        <taxon>Chordata</taxon>
        <taxon>Craniata</taxon>
        <taxon>Vertebrata</taxon>
        <taxon>Chondrichthyes</taxon>
        <taxon>Elasmobranchii</taxon>
        <taxon>Galeomorphii</taxon>
        <taxon>Galeoidea</taxon>
        <taxon>Orectolobiformes</taxon>
        <taxon>Hemiscylliidae</taxon>
        <taxon>Chiloscyllium</taxon>
    </lineage>
</organism>
<comment type="caution">
    <text evidence="5">The sequence shown here is derived from an EMBL/GenBank/DDBJ whole genome shotgun (WGS) entry which is preliminary data.</text>
</comment>
<dbReference type="PANTHER" id="PTHR16308:SF18">
    <property type="entry name" value="UBIQUITIN-ASSOCIATED PROTEIN 2-LIKE"/>
    <property type="match status" value="1"/>
</dbReference>
<evidence type="ECO:0000256" key="4">
    <source>
        <dbReference type="SAM" id="MobiDB-lite"/>
    </source>
</evidence>
<comment type="subcellular location">
    <subcellularLocation>
        <location evidence="1">Cytoplasm</location>
    </subcellularLocation>
</comment>
<evidence type="ECO:0000256" key="3">
    <source>
        <dbReference type="ARBA" id="ARBA00022553"/>
    </source>
</evidence>
<name>A0A401RJN6_CHIPU</name>
<keyword evidence="2" id="KW-0963">Cytoplasm</keyword>
<reference evidence="5 6" key="1">
    <citation type="journal article" date="2018" name="Nat. Ecol. Evol.">
        <title>Shark genomes provide insights into elasmobranch evolution and the origin of vertebrates.</title>
        <authorList>
            <person name="Hara Y"/>
            <person name="Yamaguchi K"/>
            <person name="Onimaru K"/>
            <person name="Kadota M"/>
            <person name="Koyanagi M"/>
            <person name="Keeley SD"/>
            <person name="Tatsumi K"/>
            <person name="Tanaka K"/>
            <person name="Motone F"/>
            <person name="Kageyama Y"/>
            <person name="Nozu R"/>
            <person name="Adachi N"/>
            <person name="Nishimura O"/>
            <person name="Nakagawa R"/>
            <person name="Tanegashima C"/>
            <person name="Kiyatake I"/>
            <person name="Matsumoto R"/>
            <person name="Murakumo K"/>
            <person name="Nishida K"/>
            <person name="Terakita A"/>
            <person name="Kuratani S"/>
            <person name="Sato K"/>
            <person name="Hyodo S Kuraku.S."/>
        </authorList>
    </citation>
    <scope>NUCLEOTIDE SEQUENCE [LARGE SCALE GENOMIC DNA]</scope>
</reference>
<dbReference type="Proteomes" id="UP000287033">
    <property type="component" value="Unassembled WGS sequence"/>
</dbReference>
<dbReference type="InterPro" id="IPR051833">
    <property type="entry name" value="TC-DDR_regulator"/>
</dbReference>
<dbReference type="GO" id="GO:0005634">
    <property type="term" value="C:nucleus"/>
    <property type="evidence" value="ECO:0007669"/>
    <property type="project" value="TreeGrafter"/>
</dbReference>
<evidence type="ECO:0000313" key="6">
    <source>
        <dbReference type="Proteomes" id="UP000287033"/>
    </source>
</evidence>
<dbReference type="STRING" id="137246.A0A401RJN6"/>
<dbReference type="OMA" id="YSTERCQ"/>
<dbReference type="OrthoDB" id="5918007at2759"/>